<evidence type="ECO:0000313" key="3">
    <source>
        <dbReference type="Proteomes" id="UP000005239"/>
    </source>
</evidence>
<keyword evidence="3" id="KW-1185">Reference proteome</keyword>
<name>A0A2A6B7X7_PRIPA</name>
<feature type="compositionally biased region" description="Polar residues" evidence="1">
    <location>
        <begin position="103"/>
        <end position="114"/>
    </location>
</feature>
<dbReference type="EnsemblMetazoa" id="PPA43770.1">
    <property type="protein sequence ID" value="PPA43770.1"/>
    <property type="gene ID" value="WBGene00282139"/>
</dbReference>
<organism evidence="2 3">
    <name type="scientific">Pristionchus pacificus</name>
    <name type="common">Parasitic nematode worm</name>
    <dbReference type="NCBI Taxonomy" id="54126"/>
    <lineage>
        <taxon>Eukaryota</taxon>
        <taxon>Metazoa</taxon>
        <taxon>Ecdysozoa</taxon>
        <taxon>Nematoda</taxon>
        <taxon>Chromadorea</taxon>
        <taxon>Rhabditida</taxon>
        <taxon>Rhabditina</taxon>
        <taxon>Diplogasteromorpha</taxon>
        <taxon>Diplogasteroidea</taxon>
        <taxon>Neodiplogasteridae</taxon>
        <taxon>Pristionchus</taxon>
    </lineage>
</organism>
<accession>A0A8R1V453</accession>
<dbReference type="AlphaFoldDB" id="A0A2A6B7X7"/>
<sequence length="142" mass="15784">MLSRPVAPSPSRPLICRITRARFVECPLQGWFPSESNLARPAPAGPKRPHAFLWLIKARKIKDHPRLTSSCSSYDPWLAAAAAGTRQQKAERDEEERSEGRDQSASVERSQTPGVETAMLSSSIAHVVCACVWRVHLPAKTW</sequence>
<dbReference type="Proteomes" id="UP000005239">
    <property type="component" value="Unassembled WGS sequence"/>
</dbReference>
<evidence type="ECO:0000313" key="2">
    <source>
        <dbReference type="EnsemblMetazoa" id="PPA43770.1"/>
    </source>
</evidence>
<protein>
    <submittedName>
        <fullName evidence="2">Uncharacterized protein</fullName>
    </submittedName>
</protein>
<feature type="region of interest" description="Disordered" evidence="1">
    <location>
        <begin position="82"/>
        <end position="114"/>
    </location>
</feature>
<proteinExistence type="predicted"/>
<evidence type="ECO:0000256" key="1">
    <source>
        <dbReference type="SAM" id="MobiDB-lite"/>
    </source>
</evidence>
<reference evidence="2" key="2">
    <citation type="submission" date="2022-06" db="UniProtKB">
        <authorList>
            <consortium name="EnsemblMetazoa"/>
        </authorList>
    </citation>
    <scope>IDENTIFICATION</scope>
    <source>
        <strain evidence="2">PS312</strain>
    </source>
</reference>
<gene>
    <name evidence="2" type="primary">WBGene00282139</name>
</gene>
<reference evidence="3" key="1">
    <citation type="journal article" date="2008" name="Nat. Genet.">
        <title>The Pristionchus pacificus genome provides a unique perspective on nematode lifestyle and parasitism.</title>
        <authorList>
            <person name="Dieterich C."/>
            <person name="Clifton S.W."/>
            <person name="Schuster L.N."/>
            <person name="Chinwalla A."/>
            <person name="Delehaunty K."/>
            <person name="Dinkelacker I."/>
            <person name="Fulton L."/>
            <person name="Fulton R."/>
            <person name="Godfrey J."/>
            <person name="Minx P."/>
            <person name="Mitreva M."/>
            <person name="Roeseler W."/>
            <person name="Tian H."/>
            <person name="Witte H."/>
            <person name="Yang S.P."/>
            <person name="Wilson R.K."/>
            <person name="Sommer R.J."/>
        </authorList>
    </citation>
    <scope>NUCLEOTIDE SEQUENCE [LARGE SCALE GENOMIC DNA]</scope>
    <source>
        <strain evidence="3">PS312</strain>
    </source>
</reference>
<accession>A0A2A6B7X7</accession>